<dbReference type="EMBL" id="JAYGIE010000082">
    <property type="protein sequence ID" value="MEA5479054.1"/>
    <property type="molecule type" value="Genomic_DNA"/>
</dbReference>
<keyword evidence="2" id="KW-1185">Reference proteome</keyword>
<evidence type="ECO:0000313" key="1">
    <source>
        <dbReference type="EMBL" id="MEA5479054.1"/>
    </source>
</evidence>
<dbReference type="Proteomes" id="UP001301388">
    <property type="component" value="Unassembled WGS sequence"/>
</dbReference>
<gene>
    <name evidence="1" type="ORF">VB774_15620</name>
</gene>
<reference evidence="1 2" key="1">
    <citation type="submission" date="2023-12" db="EMBL/GenBank/DDBJ databases">
        <title>Baltic Sea Cyanobacteria.</title>
        <authorList>
            <person name="Delbaje E."/>
            <person name="Fewer D.P."/>
            <person name="Shishido T.K."/>
        </authorList>
    </citation>
    <scope>NUCLEOTIDE SEQUENCE [LARGE SCALE GENOMIC DNA]</scope>
    <source>
        <strain evidence="1 2">UHCC 0370</strain>
    </source>
</reference>
<evidence type="ECO:0008006" key="3">
    <source>
        <dbReference type="Google" id="ProtNLM"/>
    </source>
</evidence>
<organism evidence="1 2">
    <name type="scientific">Pseudanabaena galeata UHCC 0370</name>
    <dbReference type="NCBI Taxonomy" id="3110310"/>
    <lineage>
        <taxon>Bacteria</taxon>
        <taxon>Bacillati</taxon>
        <taxon>Cyanobacteriota</taxon>
        <taxon>Cyanophyceae</taxon>
        <taxon>Pseudanabaenales</taxon>
        <taxon>Pseudanabaenaceae</taxon>
        <taxon>Pseudanabaena</taxon>
    </lineage>
</organism>
<dbReference type="RefSeq" id="WP_323262385.1">
    <property type="nucleotide sequence ID" value="NZ_JAYGIE010000082.1"/>
</dbReference>
<accession>A0ABU5TLB1</accession>
<protein>
    <recommendedName>
        <fullName evidence="3">Antitoxin</fullName>
    </recommendedName>
</protein>
<name>A0ABU5TLB1_9CYAN</name>
<evidence type="ECO:0000313" key="2">
    <source>
        <dbReference type="Proteomes" id="UP001301388"/>
    </source>
</evidence>
<proteinExistence type="predicted"/>
<sequence length="89" mass="10060">MSPKTFDIAYLSDNLADLLSDIQNHVEITLTRQGVPWAKVLPVANPEKQLEVLPPRVAGAWEGRVWIADDFDDESEEINAMFYDSVIFP</sequence>
<comment type="caution">
    <text evidence="1">The sequence shown here is derived from an EMBL/GenBank/DDBJ whole genome shotgun (WGS) entry which is preliminary data.</text>
</comment>